<comment type="catalytic activity">
    <reaction evidence="1">
        <text>[protein]-peptidylproline (omega=180) = [protein]-peptidylproline (omega=0)</text>
        <dbReference type="Rhea" id="RHEA:16237"/>
        <dbReference type="Rhea" id="RHEA-COMP:10747"/>
        <dbReference type="Rhea" id="RHEA-COMP:10748"/>
        <dbReference type="ChEBI" id="CHEBI:83833"/>
        <dbReference type="ChEBI" id="CHEBI:83834"/>
        <dbReference type="EC" id="5.2.1.8"/>
    </reaction>
</comment>
<dbReference type="OrthoDB" id="407558at2759"/>
<dbReference type="GO" id="GO:0005737">
    <property type="term" value="C:cytoplasm"/>
    <property type="evidence" value="ECO:0007669"/>
    <property type="project" value="TreeGrafter"/>
</dbReference>
<evidence type="ECO:0000313" key="8">
    <source>
        <dbReference type="EMBL" id="ORX53576.1"/>
    </source>
</evidence>
<dbReference type="EMBL" id="MCGT01000015">
    <property type="protein sequence ID" value="ORX53576.1"/>
    <property type="molecule type" value="Genomic_DNA"/>
</dbReference>
<dbReference type="InterPro" id="IPR002130">
    <property type="entry name" value="Cyclophilin-type_PPIase_dom"/>
</dbReference>
<sequence length="384" mass="43871">MKVNPRVFFDIDIDGQRIGRVIFELFADEVPKTAENFRSLCTGERGISKEINVPLHYRGSIFHRVIKGFMCQAGDMQSRNGTGGCSIYGGTFADESFTRKHTTEGLLSMANRGPNTNSSQFFITTRPTPHLDGKHVVFGRVVHGFDVVQQVENESVDDRDRPLRTVMIANCGELELRLPPQQAPHGSGSEGESDVSSDDDSEEDRRRSKKRKHKKKSSKKDKKKKSKKRRRRSSSVDSDDEEDDRSRRHRRHRRKHRRRSVSRSPSPSRSRSRSRTPVKQTAEVDHLPPSASPHSKPRSKSPAAADQSLSPSRSKSPSRSRSPPSRSNRGYYDRDAPDADDDREEHEKPDWERTRRFLDDPDVNFKGRGRKKYRPKAAGMRAWN</sequence>
<accession>A0A1X2GH28</accession>
<comment type="caution">
    <text evidence="8">The sequence shown here is derived from an EMBL/GenBank/DDBJ whole genome shotgun (WGS) entry which is preliminary data.</text>
</comment>
<dbReference type="PANTHER" id="PTHR11071">
    <property type="entry name" value="PEPTIDYL-PROLYL CIS-TRANS ISOMERASE"/>
    <property type="match status" value="1"/>
</dbReference>
<evidence type="ECO:0000256" key="3">
    <source>
        <dbReference type="ARBA" id="ARBA00013194"/>
    </source>
</evidence>
<feature type="compositionally biased region" description="Basic and acidic residues" evidence="6">
    <location>
        <begin position="345"/>
        <end position="365"/>
    </location>
</feature>
<gene>
    <name evidence="8" type="ORF">DM01DRAFT_1322532</name>
</gene>
<dbReference type="GO" id="GO:0006457">
    <property type="term" value="P:protein folding"/>
    <property type="evidence" value="ECO:0007669"/>
    <property type="project" value="InterPro"/>
</dbReference>
<dbReference type="InterPro" id="IPR029000">
    <property type="entry name" value="Cyclophilin-like_dom_sf"/>
</dbReference>
<reference evidence="8 9" key="1">
    <citation type="submission" date="2016-07" db="EMBL/GenBank/DDBJ databases">
        <title>Pervasive Adenine N6-methylation of Active Genes in Fungi.</title>
        <authorList>
            <consortium name="DOE Joint Genome Institute"/>
            <person name="Mondo S.J."/>
            <person name="Dannebaum R.O."/>
            <person name="Kuo R.C."/>
            <person name="Labutti K."/>
            <person name="Haridas S."/>
            <person name="Kuo A."/>
            <person name="Salamov A."/>
            <person name="Ahrendt S.R."/>
            <person name="Lipzen A."/>
            <person name="Sullivan W."/>
            <person name="Andreopoulos W.B."/>
            <person name="Clum A."/>
            <person name="Lindquist E."/>
            <person name="Daum C."/>
            <person name="Ramamoorthy G.K."/>
            <person name="Gryganskyi A."/>
            <person name="Culley D."/>
            <person name="Magnuson J.K."/>
            <person name="James T.Y."/>
            <person name="O'Malley M.A."/>
            <person name="Stajich J.E."/>
            <person name="Spatafora J.W."/>
            <person name="Visel A."/>
            <person name="Grigoriev I.V."/>
        </authorList>
    </citation>
    <scope>NUCLEOTIDE SEQUENCE [LARGE SCALE GENOMIC DNA]</scope>
    <source>
        <strain evidence="8 9">NRRL 3301</strain>
    </source>
</reference>
<name>A0A1X2GH28_9FUNG</name>
<evidence type="ECO:0000256" key="1">
    <source>
        <dbReference type="ARBA" id="ARBA00000971"/>
    </source>
</evidence>
<evidence type="ECO:0000256" key="6">
    <source>
        <dbReference type="SAM" id="MobiDB-lite"/>
    </source>
</evidence>
<dbReference type="STRING" id="101127.A0A1X2GH28"/>
<dbReference type="PRINTS" id="PR00153">
    <property type="entry name" value="CSAPPISMRASE"/>
</dbReference>
<organism evidence="8 9">
    <name type="scientific">Hesseltinella vesiculosa</name>
    <dbReference type="NCBI Taxonomy" id="101127"/>
    <lineage>
        <taxon>Eukaryota</taxon>
        <taxon>Fungi</taxon>
        <taxon>Fungi incertae sedis</taxon>
        <taxon>Mucoromycota</taxon>
        <taxon>Mucoromycotina</taxon>
        <taxon>Mucoromycetes</taxon>
        <taxon>Mucorales</taxon>
        <taxon>Cunninghamellaceae</taxon>
        <taxon>Hesseltinella</taxon>
    </lineage>
</organism>
<dbReference type="AlphaFoldDB" id="A0A1X2GH28"/>
<keyword evidence="4" id="KW-0697">Rotamase</keyword>
<dbReference type="Gene3D" id="2.40.100.10">
    <property type="entry name" value="Cyclophilin-like"/>
    <property type="match status" value="1"/>
</dbReference>
<dbReference type="Pfam" id="PF00160">
    <property type="entry name" value="Pro_isomerase"/>
    <property type="match status" value="1"/>
</dbReference>
<feature type="domain" description="PPIase cyclophilin-type" evidence="7">
    <location>
        <begin position="8"/>
        <end position="173"/>
    </location>
</feature>
<dbReference type="FunFam" id="2.40.100.10:FF:000022">
    <property type="entry name" value="Peptidyl-prolyl cis-trans isomerase CYP95"/>
    <property type="match status" value="1"/>
</dbReference>
<protein>
    <recommendedName>
        <fullName evidence="3">peptidylprolyl isomerase</fullName>
        <ecNumber evidence="3">5.2.1.8</ecNumber>
    </recommendedName>
</protein>
<keyword evidence="9" id="KW-1185">Reference proteome</keyword>
<dbReference type="Proteomes" id="UP000242146">
    <property type="component" value="Unassembled WGS sequence"/>
</dbReference>
<feature type="compositionally biased region" description="Basic residues" evidence="6">
    <location>
        <begin position="247"/>
        <end position="261"/>
    </location>
</feature>
<dbReference type="GO" id="GO:0016018">
    <property type="term" value="F:cyclosporin A binding"/>
    <property type="evidence" value="ECO:0007669"/>
    <property type="project" value="TreeGrafter"/>
</dbReference>
<feature type="region of interest" description="Disordered" evidence="6">
    <location>
        <begin position="176"/>
        <end position="384"/>
    </location>
</feature>
<feature type="compositionally biased region" description="Basic residues" evidence="6">
    <location>
        <begin position="207"/>
        <end position="233"/>
    </location>
</feature>
<dbReference type="PANTHER" id="PTHR11071:SF561">
    <property type="entry name" value="PEPTIDYL-PROLYL CIS-TRANS ISOMERASE D-RELATED"/>
    <property type="match status" value="1"/>
</dbReference>
<evidence type="ECO:0000256" key="4">
    <source>
        <dbReference type="ARBA" id="ARBA00023110"/>
    </source>
</evidence>
<dbReference type="InterPro" id="IPR020892">
    <property type="entry name" value="Cyclophilin-type_PPIase_CS"/>
</dbReference>
<dbReference type="PROSITE" id="PS00170">
    <property type="entry name" value="CSA_PPIASE_1"/>
    <property type="match status" value="1"/>
</dbReference>
<comment type="function">
    <text evidence="2">PPIases accelerate the folding of proteins. It catalyzes the cis-trans isomerization of proline imidic peptide bonds in oligopeptides.</text>
</comment>
<evidence type="ECO:0000256" key="5">
    <source>
        <dbReference type="ARBA" id="ARBA00023235"/>
    </source>
</evidence>
<dbReference type="PROSITE" id="PS50072">
    <property type="entry name" value="CSA_PPIASE_2"/>
    <property type="match status" value="1"/>
</dbReference>
<dbReference type="CDD" id="cd01926">
    <property type="entry name" value="cyclophilin_ABH_like"/>
    <property type="match status" value="1"/>
</dbReference>
<dbReference type="EC" id="5.2.1.8" evidence="3"/>
<dbReference type="GO" id="GO:0003755">
    <property type="term" value="F:peptidyl-prolyl cis-trans isomerase activity"/>
    <property type="evidence" value="ECO:0007669"/>
    <property type="project" value="UniProtKB-KW"/>
</dbReference>
<evidence type="ECO:0000313" key="9">
    <source>
        <dbReference type="Proteomes" id="UP000242146"/>
    </source>
</evidence>
<keyword evidence="5" id="KW-0413">Isomerase</keyword>
<proteinExistence type="predicted"/>
<feature type="compositionally biased region" description="Acidic residues" evidence="6">
    <location>
        <begin position="191"/>
        <end position="202"/>
    </location>
</feature>
<dbReference type="SUPFAM" id="SSF50891">
    <property type="entry name" value="Cyclophilin-like"/>
    <property type="match status" value="1"/>
</dbReference>
<evidence type="ECO:0000259" key="7">
    <source>
        <dbReference type="PROSITE" id="PS50072"/>
    </source>
</evidence>
<feature type="compositionally biased region" description="Low complexity" evidence="6">
    <location>
        <begin position="308"/>
        <end position="327"/>
    </location>
</feature>
<evidence type="ECO:0000256" key="2">
    <source>
        <dbReference type="ARBA" id="ARBA00002388"/>
    </source>
</evidence>